<keyword evidence="2" id="KW-1185">Reference proteome</keyword>
<evidence type="ECO:0000313" key="1">
    <source>
        <dbReference type="EMBL" id="TDF88102.1"/>
    </source>
</evidence>
<name>A0A4R5K8X3_9MICC</name>
<dbReference type="AlphaFoldDB" id="A0A4R5K8X3"/>
<evidence type="ECO:0000313" key="2">
    <source>
        <dbReference type="Proteomes" id="UP000295511"/>
    </source>
</evidence>
<proteinExistence type="predicted"/>
<organism evidence="1 2">
    <name type="scientific">Arthrobacter terricola</name>
    <dbReference type="NCBI Taxonomy" id="2547396"/>
    <lineage>
        <taxon>Bacteria</taxon>
        <taxon>Bacillati</taxon>
        <taxon>Actinomycetota</taxon>
        <taxon>Actinomycetes</taxon>
        <taxon>Micrococcales</taxon>
        <taxon>Micrococcaceae</taxon>
        <taxon>Arthrobacter</taxon>
    </lineage>
</organism>
<accession>A0A4R5K8X3</accession>
<dbReference type="EMBL" id="SMRU01000047">
    <property type="protein sequence ID" value="TDF88102.1"/>
    <property type="molecule type" value="Genomic_DNA"/>
</dbReference>
<protein>
    <submittedName>
        <fullName evidence="1">Uncharacterized protein</fullName>
    </submittedName>
</protein>
<dbReference type="RefSeq" id="WP_133206782.1">
    <property type="nucleotide sequence ID" value="NZ_SMRU01000047.1"/>
</dbReference>
<reference evidence="1 2" key="1">
    <citation type="submission" date="2019-03" db="EMBL/GenBank/DDBJ databases">
        <title>Whole genome sequence of Arthrobacter sp JH1-1.</title>
        <authorList>
            <person name="Trinh H.N."/>
        </authorList>
    </citation>
    <scope>NUCLEOTIDE SEQUENCE [LARGE SCALE GENOMIC DNA]</scope>
    <source>
        <strain evidence="1 2">JH1-1</strain>
    </source>
</reference>
<dbReference type="OrthoDB" id="4954266at2"/>
<comment type="caution">
    <text evidence="1">The sequence shown here is derived from an EMBL/GenBank/DDBJ whole genome shotgun (WGS) entry which is preliminary data.</text>
</comment>
<gene>
    <name evidence="1" type="ORF">E1809_24085</name>
</gene>
<sequence>MKFRLGDPVRVIASFSQYFDQVGTVADIKENQSARFHVAGIEDYPLWFEPHELILAEPPQEQP</sequence>
<dbReference type="Proteomes" id="UP000295511">
    <property type="component" value="Unassembled WGS sequence"/>
</dbReference>